<dbReference type="GO" id="GO:0005794">
    <property type="term" value="C:Golgi apparatus"/>
    <property type="evidence" value="ECO:0007669"/>
    <property type="project" value="TreeGrafter"/>
</dbReference>
<evidence type="ECO:0000313" key="2">
    <source>
        <dbReference type="Proteomes" id="UP001309876"/>
    </source>
</evidence>
<comment type="caution">
    <text evidence="1">The sequence shown here is derived from an EMBL/GenBank/DDBJ whole genome shotgun (WGS) entry which is preliminary data.</text>
</comment>
<name>A0AAN7SV77_9EURO</name>
<proteinExistence type="predicted"/>
<dbReference type="InterPro" id="IPR008551">
    <property type="entry name" value="TANGO2"/>
</dbReference>
<dbReference type="GO" id="GO:0007030">
    <property type="term" value="P:Golgi organization"/>
    <property type="evidence" value="ECO:0007669"/>
    <property type="project" value="TreeGrafter"/>
</dbReference>
<evidence type="ECO:0008006" key="3">
    <source>
        <dbReference type="Google" id="ProtNLM"/>
    </source>
</evidence>
<dbReference type="GO" id="GO:0009306">
    <property type="term" value="P:protein secretion"/>
    <property type="evidence" value="ECO:0007669"/>
    <property type="project" value="TreeGrafter"/>
</dbReference>
<dbReference type="Proteomes" id="UP001309876">
    <property type="component" value="Unassembled WGS sequence"/>
</dbReference>
<dbReference type="PANTHER" id="PTHR17985">
    <property type="entry name" value="SER/THR-RICH PROTEIN T10 IN DGCR REGION"/>
    <property type="match status" value="1"/>
</dbReference>
<keyword evidence="2" id="KW-1185">Reference proteome</keyword>
<sequence length="369" mass="40388">MCIALLTTAHPAYKLILIDNRDEYINRPTASASWWPDPNSSVLGGRDLLRPIQGTWLGITKSGKIAVLTNFREDTAPAPTAVSRGEIIKKFLTEDVGSTEEFVREVVNEGVARDAGGFSLVCGRVKKGDVSVVRREQLAVMSNRARSGEEVPWICGDVVQTVGLSNTHFGDRTWPKVLDGEVGLLDAVRENLVKYSKAFENVESNEVEGWVGAEARQAEEALVKAFLELLSDDALSRRGLSAEQGVEAHIFELRNSILVPPLGRKDPAEIKSQPKDTKDGGMDLKGDEVAAARTDEVAKVLGHNGTKNVVEDAKKQGLGVSGIYATQKQTVVLVDQHDRVRFVERTLFDESCEPVKEGQGIIDIQFKIQ</sequence>
<organism evidence="1 2">
    <name type="scientific">Lithohypha guttulata</name>
    <dbReference type="NCBI Taxonomy" id="1690604"/>
    <lineage>
        <taxon>Eukaryota</taxon>
        <taxon>Fungi</taxon>
        <taxon>Dikarya</taxon>
        <taxon>Ascomycota</taxon>
        <taxon>Pezizomycotina</taxon>
        <taxon>Eurotiomycetes</taxon>
        <taxon>Chaetothyriomycetidae</taxon>
        <taxon>Chaetothyriales</taxon>
        <taxon>Trichomeriaceae</taxon>
        <taxon>Lithohypha</taxon>
    </lineage>
</organism>
<accession>A0AAN7SV77</accession>
<dbReference type="Pfam" id="PF05742">
    <property type="entry name" value="TANGO2"/>
    <property type="match status" value="1"/>
</dbReference>
<reference evidence="1 2" key="1">
    <citation type="submission" date="2023-08" db="EMBL/GenBank/DDBJ databases">
        <title>Black Yeasts Isolated from many extreme environments.</title>
        <authorList>
            <person name="Coleine C."/>
            <person name="Stajich J.E."/>
            <person name="Selbmann L."/>
        </authorList>
    </citation>
    <scope>NUCLEOTIDE SEQUENCE [LARGE SCALE GENOMIC DNA]</scope>
    <source>
        <strain evidence="1 2">CCFEE 5910</strain>
    </source>
</reference>
<dbReference type="EMBL" id="JAVRRJ010000008">
    <property type="protein sequence ID" value="KAK5082382.1"/>
    <property type="molecule type" value="Genomic_DNA"/>
</dbReference>
<dbReference type="PANTHER" id="PTHR17985:SF8">
    <property type="entry name" value="TRANSPORT AND GOLGI ORGANIZATION PROTEIN 2 HOMOLOG"/>
    <property type="match status" value="1"/>
</dbReference>
<gene>
    <name evidence="1" type="ORF">LTR05_007529</name>
</gene>
<dbReference type="AlphaFoldDB" id="A0AAN7SV77"/>
<evidence type="ECO:0000313" key="1">
    <source>
        <dbReference type="EMBL" id="KAK5082382.1"/>
    </source>
</evidence>
<protein>
    <recommendedName>
        <fullName evidence="3">DUF833 domain-containing protein</fullName>
    </recommendedName>
</protein>